<comment type="caution">
    <text evidence="7">The sequence shown here is derived from an EMBL/GenBank/DDBJ whole genome shotgun (WGS) entry which is preliminary data.</text>
</comment>
<keyword evidence="3" id="KW-0808">Transferase</keyword>
<evidence type="ECO:0000256" key="4">
    <source>
        <dbReference type="ARBA" id="ARBA00022691"/>
    </source>
</evidence>
<keyword evidence="6" id="KW-0472">Membrane</keyword>
<comment type="similarity">
    <text evidence="1">Belongs to the ANT/ATPSC lysine N-methyltransferase family.</text>
</comment>
<dbReference type="AlphaFoldDB" id="A0ABD3NJ29"/>
<accession>A0ABD3NJ29</accession>
<dbReference type="EMBL" id="JABMIG020000533">
    <property type="protein sequence ID" value="KAL3775514.1"/>
    <property type="molecule type" value="Genomic_DNA"/>
</dbReference>
<dbReference type="PANTHER" id="PTHR13610">
    <property type="entry name" value="METHYLTRANSFERASE DOMAIN-CONTAINING PROTEIN"/>
    <property type="match status" value="1"/>
</dbReference>
<dbReference type="GO" id="GO:0016279">
    <property type="term" value="F:protein-lysine N-methyltransferase activity"/>
    <property type="evidence" value="ECO:0007669"/>
    <property type="project" value="UniProtKB-ARBA"/>
</dbReference>
<evidence type="ECO:0000256" key="1">
    <source>
        <dbReference type="ARBA" id="ARBA00010633"/>
    </source>
</evidence>
<dbReference type="InterPro" id="IPR029063">
    <property type="entry name" value="SAM-dependent_MTases_sf"/>
</dbReference>
<dbReference type="Proteomes" id="UP001516023">
    <property type="component" value="Unassembled WGS sequence"/>
</dbReference>
<dbReference type="GO" id="GO:0032259">
    <property type="term" value="P:methylation"/>
    <property type="evidence" value="ECO:0007669"/>
    <property type="project" value="UniProtKB-KW"/>
</dbReference>
<dbReference type="SUPFAM" id="SSF53335">
    <property type="entry name" value="S-adenosyl-L-methionine-dependent methyltransferases"/>
    <property type="match status" value="1"/>
</dbReference>
<evidence type="ECO:0000256" key="2">
    <source>
        <dbReference type="ARBA" id="ARBA00022603"/>
    </source>
</evidence>
<feature type="region of interest" description="Disordered" evidence="5">
    <location>
        <begin position="218"/>
        <end position="239"/>
    </location>
</feature>
<sequence>MSMSEDPSRRQASTDYNRRNHLALTAIGSSFVAILACTIPFVSMQLRSPLPYMATPRRKVEKALKFISERRKMQSHHPGNAMNNSHDGGAILATQHSTIQSNTQPRFVDLGSGDGTTIFAAASLHWKSTGVELNPTLWAISSLRRIRQPRDIRHNCTFIYGDMFQSAILKRELRNSHCVMVFGVNSLMPKIADLIRMECGRGVFVMSYRFQVPLLAEERTGPSDDSSTSEEKHGSKSSGVIDASLVYEEEEMRVYELHGDQLQRDLTFNA</sequence>
<keyword evidence="8" id="KW-1185">Reference proteome</keyword>
<feature type="transmembrane region" description="Helical" evidence="6">
    <location>
        <begin position="21"/>
        <end position="42"/>
    </location>
</feature>
<keyword evidence="6" id="KW-1133">Transmembrane helix</keyword>
<evidence type="ECO:0000256" key="6">
    <source>
        <dbReference type="SAM" id="Phobius"/>
    </source>
</evidence>
<dbReference type="Gene3D" id="3.40.50.150">
    <property type="entry name" value="Vaccinia Virus protein VP39"/>
    <property type="match status" value="1"/>
</dbReference>
<dbReference type="CDD" id="cd02440">
    <property type="entry name" value="AdoMet_MTases"/>
    <property type="match status" value="1"/>
</dbReference>
<proteinExistence type="inferred from homology"/>
<evidence type="ECO:0000256" key="3">
    <source>
        <dbReference type="ARBA" id="ARBA00022679"/>
    </source>
</evidence>
<name>A0ABD3NJ29_9STRA</name>
<keyword evidence="2" id="KW-0489">Methyltransferase</keyword>
<protein>
    <recommendedName>
        <fullName evidence="9">Methyltransferase domain-containing protein</fullName>
    </recommendedName>
</protein>
<dbReference type="PANTHER" id="PTHR13610:SF9">
    <property type="entry name" value="FI06469P"/>
    <property type="match status" value="1"/>
</dbReference>
<evidence type="ECO:0000313" key="8">
    <source>
        <dbReference type="Proteomes" id="UP001516023"/>
    </source>
</evidence>
<gene>
    <name evidence="7" type="ORF">HJC23_000086</name>
</gene>
<evidence type="ECO:0000313" key="7">
    <source>
        <dbReference type="EMBL" id="KAL3775514.1"/>
    </source>
</evidence>
<evidence type="ECO:0008006" key="9">
    <source>
        <dbReference type="Google" id="ProtNLM"/>
    </source>
</evidence>
<evidence type="ECO:0000256" key="5">
    <source>
        <dbReference type="SAM" id="MobiDB-lite"/>
    </source>
</evidence>
<reference evidence="7 8" key="1">
    <citation type="journal article" date="2020" name="G3 (Bethesda)">
        <title>Improved Reference Genome for Cyclotella cryptica CCMP332, a Model for Cell Wall Morphogenesis, Salinity Adaptation, and Lipid Production in Diatoms (Bacillariophyta).</title>
        <authorList>
            <person name="Roberts W.R."/>
            <person name="Downey K.M."/>
            <person name="Ruck E.C."/>
            <person name="Traller J.C."/>
            <person name="Alverson A.J."/>
        </authorList>
    </citation>
    <scope>NUCLEOTIDE SEQUENCE [LARGE SCALE GENOMIC DNA]</scope>
    <source>
        <strain evidence="7 8">CCMP332</strain>
    </source>
</reference>
<dbReference type="InterPro" id="IPR026170">
    <property type="entry name" value="FAM173A/B"/>
</dbReference>
<keyword evidence="4" id="KW-0949">S-adenosyl-L-methionine</keyword>
<organism evidence="7 8">
    <name type="scientific">Cyclotella cryptica</name>
    <dbReference type="NCBI Taxonomy" id="29204"/>
    <lineage>
        <taxon>Eukaryota</taxon>
        <taxon>Sar</taxon>
        <taxon>Stramenopiles</taxon>
        <taxon>Ochrophyta</taxon>
        <taxon>Bacillariophyta</taxon>
        <taxon>Coscinodiscophyceae</taxon>
        <taxon>Thalassiosirophycidae</taxon>
        <taxon>Stephanodiscales</taxon>
        <taxon>Stephanodiscaceae</taxon>
        <taxon>Cyclotella</taxon>
    </lineage>
</organism>
<keyword evidence="6" id="KW-0812">Transmembrane</keyword>